<dbReference type="PANTHER" id="PTHR43056">
    <property type="entry name" value="PEPTIDASE S9 PROLYL OLIGOPEPTIDASE"/>
    <property type="match status" value="1"/>
</dbReference>
<dbReference type="InterPro" id="IPR050585">
    <property type="entry name" value="Xaa-Pro_dipeptidyl-ppase/CocE"/>
</dbReference>
<dbReference type="OrthoDB" id="9806163at2"/>
<dbReference type="Proteomes" id="UP000197065">
    <property type="component" value="Unassembled WGS sequence"/>
</dbReference>
<dbReference type="Gene3D" id="3.40.50.1820">
    <property type="entry name" value="alpha/beta hydrolase"/>
    <property type="match status" value="1"/>
</dbReference>
<accession>A0A212S2Z4</accession>
<gene>
    <name evidence="3" type="ORF">SAMN07250955_12110</name>
</gene>
<evidence type="ECO:0000313" key="3">
    <source>
        <dbReference type="EMBL" id="SNB79394.1"/>
    </source>
</evidence>
<dbReference type="Pfam" id="PF02129">
    <property type="entry name" value="Peptidase_S15"/>
    <property type="match status" value="1"/>
</dbReference>
<sequence>MTVRTDFPRAVRTIENMWIPLSDGCRLAARLWLPEDALEDPVPAVLEYLPYRKRDGTVWRDALQHPYMAGFGYGCVRVDMRGNGDSDGIMLDEYLKQEQDDALEVIAWLAAQPWCTGAVGMMGISWGGFNGLQVAARRPPALKAIITLCSTVDRFAEDIHYKGGCLLNENLGWAATMLAYSSRPPDPALVGDRWRAMWLDRLENESILLDTWMRHQTRDAYWRHGSVCEDYAAIEAATLAVGGWNDSYKNAVPALVQNLKAPAKGIIGPWIHKYPEFAAPEPRIGFLQEAVRWWDRWLKGVANGAEDDPAYRVFMMDSEPPKGFYAKRAGEWVAEPALPSPGVAPLAMTLGRGTLATTAPADQPDLSIRSPQDCGMASGEYCAIWLGPELPLDQREDDAGSLCFDTKPLPEPLAIMGRARVRLAIASDKAAAFVAVRLCDVAPDGASARITYGILNLCHARSHAAPEPLEPGRVYDVELLLDEVAYKLAAGHRLRLAVSSAYWPMIWPSPERATLTVTTARSGLDLPLRVATSLPAPTFAPPETATPWAATTLRQASHVRRFERDVVAGRSRLVIEDDFGAVRDDAHGLVTDEVARETWEIGADDPLTAEGRAHWSERLARDGWEIRTETYSSLRADRDAFHVRARIEAYEGDRLVYERDHEARIPRELI</sequence>
<dbReference type="InterPro" id="IPR013736">
    <property type="entry name" value="Xaa-Pro_dipept_C"/>
</dbReference>
<dbReference type="SUPFAM" id="SSF53474">
    <property type="entry name" value="alpha/beta-Hydrolases"/>
    <property type="match status" value="1"/>
</dbReference>
<keyword evidence="4" id="KW-1185">Reference proteome</keyword>
<evidence type="ECO:0000259" key="2">
    <source>
        <dbReference type="SMART" id="SM00939"/>
    </source>
</evidence>
<dbReference type="AlphaFoldDB" id="A0A212S2Z4"/>
<evidence type="ECO:0000256" key="1">
    <source>
        <dbReference type="ARBA" id="ARBA00022801"/>
    </source>
</evidence>
<reference evidence="3 4" key="1">
    <citation type="submission" date="2017-06" db="EMBL/GenBank/DDBJ databases">
        <authorList>
            <person name="Kim H.J."/>
            <person name="Triplett B.A."/>
        </authorList>
    </citation>
    <scope>NUCLEOTIDE SEQUENCE [LARGE SCALE GENOMIC DNA]</scope>
    <source>
        <strain evidence="3 4">B29T1</strain>
    </source>
</reference>
<dbReference type="Gene3D" id="2.60.120.260">
    <property type="entry name" value="Galactose-binding domain-like"/>
    <property type="match status" value="1"/>
</dbReference>
<dbReference type="PANTHER" id="PTHR43056:SF10">
    <property type="entry name" value="COCE_NOND FAMILY, PUTATIVE (AFU_ORTHOLOGUE AFUA_7G00600)-RELATED"/>
    <property type="match status" value="1"/>
</dbReference>
<organism evidence="3 4">
    <name type="scientific">Arboricoccus pini</name>
    <dbReference type="NCBI Taxonomy" id="1963835"/>
    <lineage>
        <taxon>Bacteria</taxon>
        <taxon>Pseudomonadati</taxon>
        <taxon>Pseudomonadota</taxon>
        <taxon>Alphaproteobacteria</taxon>
        <taxon>Geminicoccales</taxon>
        <taxon>Geminicoccaceae</taxon>
        <taxon>Arboricoccus</taxon>
    </lineage>
</organism>
<feature type="domain" description="Xaa-Pro dipeptidyl-peptidase C-terminal" evidence="2">
    <location>
        <begin position="291"/>
        <end position="541"/>
    </location>
</feature>
<dbReference type="InterPro" id="IPR005674">
    <property type="entry name" value="CocE/Ser_esterase"/>
</dbReference>
<dbReference type="Gene3D" id="1.10.3020.10">
    <property type="entry name" value="alpha-amino acid ester hydrolase ( Helical cap domain)"/>
    <property type="match status" value="1"/>
</dbReference>
<dbReference type="InterPro" id="IPR008979">
    <property type="entry name" value="Galactose-bd-like_sf"/>
</dbReference>
<proteinExistence type="predicted"/>
<evidence type="ECO:0000313" key="4">
    <source>
        <dbReference type="Proteomes" id="UP000197065"/>
    </source>
</evidence>
<dbReference type="RefSeq" id="WP_088563023.1">
    <property type="nucleotide sequence ID" value="NZ_FYEH01000021.1"/>
</dbReference>
<protein>
    <recommendedName>
        <fullName evidence="2">Xaa-Pro dipeptidyl-peptidase C-terminal domain-containing protein</fullName>
    </recommendedName>
</protein>
<name>A0A212S2Z4_9PROT</name>
<dbReference type="Pfam" id="PF08530">
    <property type="entry name" value="PepX_C"/>
    <property type="match status" value="1"/>
</dbReference>
<dbReference type="SUPFAM" id="SSF49785">
    <property type="entry name" value="Galactose-binding domain-like"/>
    <property type="match status" value="1"/>
</dbReference>
<dbReference type="InterPro" id="IPR029058">
    <property type="entry name" value="AB_hydrolase_fold"/>
</dbReference>
<dbReference type="NCBIfam" id="TIGR00976">
    <property type="entry name" value="CocE_NonD"/>
    <property type="match status" value="1"/>
</dbReference>
<dbReference type="GO" id="GO:0008239">
    <property type="term" value="F:dipeptidyl-peptidase activity"/>
    <property type="evidence" value="ECO:0007669"/>
    <property type="project" value="InterPro"/>
</dbReference>
<keyword evidence="1" id="KW-0378">Hydrolase</keyword>
<dbReference type="SMART" id="SM00939">
    <property type="entry name" value="PepX_C"/>
    <property type="match status" value="1"/>
</dbReference>
<dbReference type="InterPro" id="IPR000383">
    <property type="entry name" value="Xaa-Pro-like_dom"/>
</dbReference>
<dbReference type="EMBL" id="FYEH01000021">
    <property type="protein sequence ID" value="SNB79394.1"/>
    <property type="molecule type" value="Genomic_DNA"/>
</dbReference>